<dbReference type="EMBL" id="DP000086">
    <property type="protein sequence ID" value="ABB47369.1"/>
    <property type="molecule type" value="Genomic_DNA"/>
</dbReference>
<sequence length="57" mass="6042">MALETGIRVYENASHGCSGGCGGGLDLHGRPLMERHAADWAATCRSCSRPLQPIPPH</sequence>
<dbReference type="AlphaFoldDB" id="Q339B1"/>
<proteinExistence type="predicted"/>
<name>Q339B1_ORYSJ</name>
<protein>
    <submittedName>
        <fullName evidence="1">Uncharacterized protein</fullName>
    </submittedName>
</protein>
<reference evidence="1" key="2">
    <citation type="submission" date="2003-05" db="EMBL/GenBank/DDBJ databases">
        <authorList>
            <person name="Buell C.R."/>
            <person name="Wing R.A."/>
            <person name="McCombie W.R."/>
            <person name="Messing J."/>
            <person name="Yuan Q."/>
            <person name="Ouyang S."/>
        </authorList>
    </citation>
    <scope>NUCLEOTIDE SEQUENCE</scope>
</reference>
<evidence type="ECO:0000313" key="1">
    <source>
        <dbReference type="EMBL" id="ABB47369.1"/>
    </source>
</evidence>
<accession>Q339B1</accession>
<reference evidence="1" key="1">
    <citation type="journal article" date="2003" name="Science">
        <title>In-depth view of structure, activity, and evolution of rice chromosome 10.</title>
        <authorList>
            <consortium name="Rice Chromosome 10 Sequencing Consortium"/>
        </authorList>
    </citation>
    <scope>NUCLEOTIDE SEQUENCE [LARGE SCALE GENOMIC DNA]</scope>
</reference>
<reference evidence="1" key="3">
    <citation type="submission" date="2006-07" db="EMBL/GenBank/DDBJ databases">
        <authorList>
            <person name="Buell R."/>
        </authorList>
    </citation>
    <scope>NUCLEOTIDE SEQUENCE</scope>
</reference>
<organism evidence="1">
    <name type="scientific">Oryza sativa subsp. japonica</name>
    <name type="common">Rice</name>
    <dbReference type="NCBI Taxonomy" id="39947"/>
    <lineage>
        <taxon>Eukaryota</taxon>
        <taxon>Viridiplantae</taxon>
        <taxon>Streptophyta</taxon>
        <taxon>Embryophyta</taxon>
        <taxon>Tracheophyta</taxon>
        <taxon>Spermatophyta</taxon>
        <taxon>Magnoliopsida</taxon>
        <taxon>Liliopsida</taxon>
        <taxon>Poales</taxon>
        <taxon>Poaceae</taxon>
        <taxon>BOP clade</taxon>
        <taxon>Oryzoideae</taxon>
        <taxon>Oryzeae</taxon>
        <taxon>Oryzinae</taxon>
        <taxon>Oryza</taxon>
        <taxon>Oryza sativa</taxon>
    </lineage>
</organism>
<gene>
    <name evidence="1" type="ordered locus">LOC_Os10g22880</name>
</gene>